<feature type="non-terminal residue" evidence="2">
    <location>
        <position position="106"/>
    </location>
</feature>
<dbReference type="OrthoDB" id="310895at2759"/>
<accession>A0A448WSW6</accession>
<proteinExistence type="predicted"/>
<name>A0A448WSW6_9PLAT</name>
<dbReference type="InterPro" id="IPR016162">
    <property type="entry name" value="Ald_DH_N"/>
</dbReference>
<evidence type="ECO:0000259" key="1">
    <source>
        <dbReference type="Pfam" id="PF00171"/>
    </source>
</evidence>
<protein>
    <recommendedName>
        <fullName evidence="1">Aldehyde dehydrogenase domain-containing protein</fullName>
    </recommendedName>
</protein>
<sequence>SLKYILSPSLFKLFINNEWHDSISGKTLPTVNPTTGKEICHVSSADAADVDKAVKAANDAFSAGSEWMRMDASQRGVLLNKLAELIERDSVYLAVSVYFYLSCPLY</sequence>
<dbReference type="EMBL" id="CAAALY010041720">
    <property type="protein sequence ID" value="VEL19469.1"/>
    <property type="molecule type" value="Genomic_DNA"/>
</dbReference>
<dbReference type="InterPro" id="IPR016161">
    <property type="entry name" value="Ald_DH/histidinol_DH"/>
</dbReference>
<feature type="domain" description="Aldehyde dehydrogenase" evidence="1">
    <location>
        <begin position="19"/>
        <end position="94"/>
    </location>
</feature>
<gene>
    <name evidence="2" type="ORF">PXEA_LOCUS12909</name>
</gene>
<comment type="caution">
    <text evidence="2">The sequence shown here is derived from an EMBL/GenBank/DDBJ whole genome shotgun (WGS) entry which is preliminary data.</text>
</comment>
<organism evidence="2 3">
    <name type="scientific">Protopolystoma xenopodis</name>
    <dbReference type="NCBI Taxonomy" id="117903"/>
    <lineage>
        <taxon>Eukaryota</taxon>
        <taxon>Metazoa</taxon>
        <taxon>Spiralia</taxon>
        <taxon>Lophotrochozoa</taxon>
        <taxon>Platyhelminthes</taxon>
        <taxon>Monogenea</taxon>
        <taxon>Polyopisthocotylea</taxon>
        <taxon>Polystomatidea</taxon>
        <taxon>Polystomatidae</taxon>
        <taxon>Protopolystoma</taxon>
    </lineage>
</organism>
<reference evidence="2" key="1">
    <citation type="submission" date="2018-11" db="EMBL/GenBank/DDBJ databases">
        <authorList>
            <consortium name="Pathogen Informatics"/>
        </authorList>
    </citation>
    <scope>NUCLEOTIDE SEQUENCE</scope>
</reference>
<dbReference type="PANTHER" id="PTHR11699">
    <property type="entry name" value="ALDEHYDE DEHYDROGENASE-RELATED"/>
    <property type="match status" value="1"/>
</dbReference>
<dbReference type="Gene3D" id="3.40.605.10">
    <property type="entry name" value="Aldehyde Dehydrogenase, Chain A, domain 1"/>
    <property type="match status" value="1"/>
</dbReference>
<evidence type="ECO:0000313" key="2">
    <source>
        <dbReference type="EMBL" id="VEL19469.1"/>
    </source>
</evidence>
<dbReference type="GO" id="GO:0016491">
    <property type="term" value="F:oxidoreductase activity"/>
    <property type="evidence" value="ECO:0007669"/>
    <property type="project" value="InterPro"/>
</dbReference>
<dbReference type="Pfam" id="PF00171">
    <property type="entry name" value="Aldedh"/>
    <property type="match status" value="1"/>
</dbReference>
<dbReference type="Proteomes" id="UP000784294">
    <property type="component" value="Unassembled WGS sequence"/>
</dbReference>
<dbReference type="AlphaFoldDB" id="A0A448WSW6"/>
<dbReference type="InterPro" id="IPR015590">
    <property type="entry name" value="Aldehyde_DH_dom"/>
</dbReference>
<dbReference type="SUPFAM" id="SSF53720">
    <property type="entry name" value="ALDH-like"/>
    <property type="match status" value="1"/>
</dbReference>
<keyword evidence="3" id="KW-1185">Reference proteome</keyword>
<evidence type="ECO:0000313" key="3">
    <source>
        <dbReference type="Proteomes" id="UP000784294"/>
    </source>
</evidence>